<dbReference type="InterPro" id="IPR009027">
    <property type="entry name" value="Ribosomal_bL9/RNase_H1_N"/>
</dbReference>
<dbReference type="SUPFAM" id="SSF55653">
    <property type="entry name" value="Ribosomal protein L9 C-domain"/>
    <property type="match status" value="1"/>
</dbReference>
<keyword evidence="5 7" id="KW-0687">Ribonucleoprotein</keyword>
<organism evidence="11 12">
    <name type="scientific">Notoacmeibacter marinus</name>
    <dbReference type="NCBI Taxonomy" id="1876515"/>
    <lineage>
        <taxon>Bacteria</taxon>
        <taxon>Pseudomonadati</taxon>
        <taxon>Pseudomonadota</taxon>
        <taxon>Alphaproteobacteria</taxon>
        <taxon>Hyphomicrobiales</taxon>
        <taxon>Notoacmeibacteraceae</taxon>
        <taxon>Notoacmeibacter</taxon>
    </lineage>
</organism>
<dbReference type="AlphaFoldDB" id="A0A231UTT5"/>
<feature type="region of interest" description="Disordered" evidence="9">
    <location>
        <begin position="149"/>
        <end position="207"/>
    </location>
</feature>
<dbReference type="GO" id="GO:1990904">
    <property type="term" value="C:ribonucleoprotein complex"/>
    <property type="evidence" value="ECO:0007669"/>
    <property type="project" value="UniProtKB-KW"/>
</dbReference>
<evidence type="ECO:0000256" key="1">
    <source>
        <dbReference type="ARBA" id="ARBA00010605"/>
    </source>
</evidence>
<evidence type="ECO:0000256" key="9">
    <source>
        <dbReference type="SAM" id="MobiDB-lite"/>
    </source>
</evidence>
<dbReference type="EMBL" id="NBYO01000003">
    <property type="protein sequence ID" value="OXS99329.1"/>
    <property type="molecule type" value="Genomic_DNA"/>
</dbReference>
<dbReference type="InterPro" id="IPR000244">
    <property type="entry name" value="Ribosomal_bL9"/>
</dbReference>
<evidence type="ECO:0000256" key="4">
    <source>
        <dbReference type="ARBA" id="ARBA00022980"/>
    </source>
</evidence>
<feature type="coiled-coil region" evidence="8">
    <location>
        <begin position="37"/>
        <end position="64"/>
    </location>
</feature>
<dbReference type="InterPro" id="IPR036791">
    <property type="entry name" value="Ribosomal_bL9_C_sf"/>
</dbReference>
<dbReference type="GO" id="GO:0003735">
    <property type="term" value="F:structural constituent of ribosome"/>
    <property type="evidence" value="ECO:0007669"/>
    <property type="project" value="InterPro"/>
</dbReference>
<keyword evidence="2 7" id="KW-0699">rRNA-binding</keyword>
<evidence type="ECO:0000256" key="5">
    <source>
        <dbReference type="ARBA" id="ARBA00023274"/>
    </source>
</evidence>
<proteinExistence type="inferred from homology"/>
<dbReference type="Pfam" id="PF03948">
    <property type="entry name" value="Ribosomal_L9_C"/>
    <property type="match status" value="1"/>
</dbReference>
<evidence type="ECO:0000256" key="2">
    <source>
        <dbReference type="ARBA" id="ARBA00022730"/>
    </source>
</evidence>
<dbReference type="InterPro" id="IPR020069">
    <property type="entry name" value="Ribosomal_bL9_C"/>
</dbReference>
<reference evidence="12" key="1">
    <citation type="journal article" date="2017" name="Int. J. Syst. Evol. Microbiol.">
        <title>Notoacmeibacter marinus gen. nov., sp. nov., isolated from the gut of a limpet and proposal of Notoacmeibacteraceae fam. nov. in the order Rhizobiales of the class Alphaproteobacteria.</title>
        <authorList>
            <person name="Huang Z."/>
            <person name="Guo F."/>
            <person name="Lai Q."/>
        </authorList>
    </citation>
    <scope>NUCLEOTIDE SEQUENCE [LARGE SCALE GENOMIC DNA]</scope>
    <source>
        <strain evidence="12">XMTR2A4</strain>
    </source>
</reference>
<dbReference type="Gene3D" id="3.10.430.100">
    <property type="entry name" value="Ribosomal protein L9, C-terminal domain"/>
    <property type="match status" value="1"/>
</dbReference>
<evidence type="ECO:0000256" key="7">
    <source>
        <dbReference type="HAMAP-Rule" id="MF_00503"/>
    </source>
</evidence>
<gene>
    <name evidence="7" type="primary">rplI</name>
    <name evidence="11" type="ORF">B7H23_14250</name>
</gene>
<keyword evidence="8" id="KW-0175">Coiled coil</keyword>
<dbReference type="InterPro" id="IPR020594">
    <property type="entry name" value="Ribosomal_bL9_bac/chp"/>
</dbReference>
<comment type="function">
    <text evidence="7">Binds to the 23S rRNA.</text>
</comment>
<feature type="compositionally biased region" description="Acidic residues" evidence="9">
    <location>
        <begin position="179"/>
        <end position="207"/>
    </location>
</feature>
<name>A0A231UTT5_9HYPH</name>
<sequence>MEVILLERVNKLGGIGDTVTVKPGFARNYLIPTGRALRANEVNKARFEAERAQIEARNEDRKSEAQKVADELDGKTLVVIRSAAETGQLYGSVSSRDISELLKEEGFKVGRSQVDLNQAIKAIGLTDVPVELHPEVRVAITLNIARTTDEAERQARGEDLTSAEAIYGEDINDAAQPDEFFEEDADYDDEAVADAEASDEGETDDAS</sequence>
<dbReference type="GO" id="GO:0019843">
    <property type="term" value="F:rRNA binding"/>
    <property type="evidence" value="ECO:0007669"/>
    <property type="project" value="UniProtKB-UniRule"/>
</dbReference>
<dbReference type="SUPFAM" id="SSF55658">
    <property type="entry name" value="L9 N-domain-like"/>
    <property type="match status" value="1"/>
</dbReference>
<dbReference type="PROSITE" id="PS00651">
    <property type="entry name" value="RIBOSOMAL_L9"/>
    <property type="match status" value="1"/>
</dbReference>
<feature type="domain" description="Ribosomal protein L9" evidence="10">
    <location>
        <begin position="13"/>
        <end position="40"/>
    </location>
</feature>
<dbReference type="GO" id="GO:0006412">
    <property type="term" value="P:translation"/>
    <property type="evidence" value="ECO:0007669"/>
    <property type="project" value="UniProtKB-UniRule"/>
</dbReference>
<dbReference type="Pfam" id="PF01281">
    <property type="entry name" value="Ribosomal_L9_N"/>
    <property type="match status" value="1"/>
</dbReference>
<evidence type="ECO:0000256" key="8">
    <source>
        <dbReference type="SAM" id="Coils"/>
    </source>
</evidence>
<dbReference type="GO" id="GO:0005840">
    <property type="term" value="C:ribosome"/>
    <property type="evidence" value="ECO:0007669"/>
    <property type="project" value="UniProtKB-KW"/>
</dbReference>
<dbReference type="HAMAP" id="MF_00503">
    <property type="entry name" value="Ribosomal_bL9"/>
    <property type="match status" value="1"/>
</dbReference>
<accession>A0A231UTT5</accession>
<comment type="similarity">
    <text evidence="1 7">Belongs to the bacterial ribosomal protein bL9 family.</text>
</comment>
<evidence type="ECO:0000313" key="12">
    <source>
        <dbReference type="Proteomes" id="UP000215405"/>
    </source>
</evidence>
<comment type="caution">
    <text evidence="11">The sequence shown here is derived from an EMBL/GenBank/DDBJ whole genome shotgun (WGS) entry which is preliminary data.</text>
</comment>
<feature type="compositionally biased region" description="Basic and acidic residues" evidence="9">
    <location>
        <begin position="149"/>
        <end position="159"/>
    </location>
</feature>
<keyword evidence="3 7" id="KW-0694">RNA-binding</keyword>
<evidence type="ECO:0000256" key="6">
    <source>
        <dbReference type="ARBA" id="ARBA00035292"/>
    </source>
</evidence>
<dbReference type="Gene3D" id="3.40.5.10">
    <property type="entry name" value="Ribosomal protein L9, N-terminal domain"/>
    <property type="match status" value="1"/>
</dbReference>
<keyword evidence="4 7" id="KW-0689">Ribosomal protein</keyword>
<keyword evidence="12" id="KW-1185">Reference proteome</keyword>
<dbReference type="PANTHER" id="PTHR21368">
    <property type="entry name" value="50S RIBOSOMAL PROTEIN L9"/>
    <property type="match status" value="1"/>
</dbReference>
<evidence type="ECO:0000313" key="11">
    <source>
        <dbReference type="EMBL" id="OXS99329.1"/>
    </source>
</evidence>
<evidence type="ECO:0000259" key="10">
    <source>
        <dbReference type="PROSITE" id="PS00651"/>
    </source>
</evidence>
<evidence type="ECO:0000256" key="3">
    <source>
        <dbReference type="ARBA" id="ARBA00022884"/>
    </source>
</evidence>
<dbReference type="InterPro" id="IPR020070">
    <property type="entry name" value="Ribosomal_bL9_N"/>
</dbReference>
<dbReference type="InterPro" id="IPR036935">
    <property type="entry name" value="Ribosomal_bL9_N_sf"/>
</dbReference>
<dbReference type="Proteomes" id="UP000215405">
    <property type="component" value="Unassembled WGS sequence"/>
</dbReference>
<protein>
    <recommendedName>
        <fullName evidence="6 7">Large ribosomal subunit protein bL9</fullName>
    </recommendedName>
</protein>
<dbReference type="NCBIfam" id="TIGR00158">
    <property type="entry name" value="L9"/>
    <property type="match status" value="1"/>
</dbReference>
<dbReference type="RefSeq" id="WP_094078108.1">
    <property type="nucleotide sequence ID" value="NZ_NBYO01000003.1"/>
</dbReference>